<evidence type="ECO:0000313" key="3">
    <source>
        <dbReference type="Proteomes" id="UP000094527"/>
    </source>
</evidence>
<dbReference type="Proteomes" id="UP000094527">
    <property type="component" value="Unassembled WGS sequence"/>
</dbReference>
<dbReference type="InterPro" id="IPR053164">
    <property type="entry name" value="IS1016-like_transposase"/>
</dbReference>
<comment type="caution">
    <text evidence="2">The sequence shown here is derived from an EMBL/GenBank/DDBJ whole genome shotgun (WGS) entry which is preliminary data.</text>
</comment>
<gene>
    <name evidence="2" type="ORF">Ocin01_17268</name>
</gene>
<protein>
    <submittedName>
        <fullName evidence="2">Putative transposase-like protein</fullName>
    </submittedName>
</protein>
<proteinExistence type="predicted"/>
<dbReference type="STRING" id="48709.A0A1D2M8W4"/>
<keyword evidence="3" id="KW-1185">Reference proteome</keyword>
<reference evidence="2 3" key="1">
    <citation type="journal article" date="2016" name="Genome Biol. Evol.">
        <title>Gene Family Evolution Reflects Adaptation to Soil Environmental Stressors in the Genome of the Collembolan Orchesella cincta.</title>
        <authorList>
            <person name="Faddeeva-Vakhrusheva A."/>
            <person name="Derks M.F."/>
            <person name="Anvar S.Y."/>
            <person name="Agamennone V."/>
            <person name="Suring W."/>
            <person name="Smit S."/>
            <person name="van Straalen N.M."/>
            <person name="Roelofs D."/>
        </authorList>
    </citation>
    <scope>NUCLEOTIDE SEQUENCE [LARGE SCALE GENOMIC DNA]</scope>
    <source>
        <tissue evidence="2">Mixed pool</tissue>
    </source>
</reference>
<dbReference type="EMBL" id="LJIJ01002658">
    <property type="protein sequence ID" value="ODM89415.1"/>
    <property type="molecule type" value="Genomic_DNA"/>
</dbReference>
<dbReference type="Pfam" id="PF12762">
    <property type="entry name" value="DDE_Tnp_IS1595"/>
    <property type="match status" value="1"/>
</dbReference>
<dbReference type="PANTHER" id="PTHR47163:SF2">
    <property type="entry name" value="SI:DKEY-17M8.2"/>
    <property type="match status" value="1"/>
</dbReference>
<dbReference type="OMA" id="SICMEIC"/>
<name>A0A1D2M8W4_ORCCI</name>
<organism evidence="2 3">
    <name type="scientific">Orchesella cincta</name>
    <name type="common">Springtail</name>
    <name type="synonym">Podura cincta</name>
    <dbReference type="NCBI Taxonomy" id="48709"/>
    <lineage>
        <taxon>Eukaryota</taxon>
        <taxon>Metazoa</taxon>
        <taxon>Ecdysozoa</taxon>
        <taxon>Arthropoda</taxon>
        <taxon>Hexapoda</taxon>
        <taxon>Collembola</taxon>
        <taxon>Entomobryomorpha</taxon>
        <taxon>Entomobryoidea</taxon>
        <taxon>Orchesellidae</taxon>
        <taxon>Orchesellinae</taxon>
        <taxon>Orchesella</taxon>
    </lineage>
</organism>
<feature type="domain" description="ISXO2-like transposase" evidence="1">
    <location>
        <begin position="26"/>
        <end position="173"/>
    </location>
</feature>
<evidence type="ECO:0000259" key="1">
    <source>
        <dbReference type="SMART" id="SM01126"/>
    </source>
</evidence>
<accession>A0A1D2M8W4</accession>
<dbReference type="InterPro" id="IPR024445">
    <property type="entry name" value="Tnp_ISXO2-like"/>
</dbReference>
<evidence type="ECO:0000313" key="2">
    <source>
        <dbReference type="EMBL" id="ODM89415.1"/>
    </source>
</evidence>
<dbReference type="OrthoDB" id="424490at2759"/>
<dbReference type="PANTHER" id="PTHR47163">
    <property type="entry name" value="DDE_TNP_IS1595 DOMAIN-CONTAINING PROTEIN"/>
    <property type="match status" value="1"/>
</dbReference>
<dbReference type="SMART" id="SM01126">
    <property type="entry name" value="DDE_Tnp_IS1595"/>
    <property type="match status" value="1"/>
</dbReference>
<dbReference type="AlphaFoldDB" id="A0A1D2M8W4"/>
<sequence>MSVPETGYSYCREVCYTIVSQNDICCVGGVGLHVEVHESHVFKRKYNRGRLTAHEHVWIFGGICRETKEMFVQVVPDRSGATLWPIIQRKIAPGSIIISDSARVYDNLHDVRRGGYQHFQRQPQVNFRLIRTTQTYTLIRWNVRGSLIKGKLSGKLDDQQLEMYLGEYMYRRTYLNVSPTGTDGHWVNILCKLQEFGQKRHTPNFTLRLILNRCDKIE</sequence>